<gene>
    <name evidence="1" type="ORF">NS365_04170</name>
</gene>
<protein>
    <submittedName>
        <fullName evidence="1">Uncharacterized protein</fullName>
    </submittedName>
</protein>
<proteinExistence type="predicted"/>
<name>A0A175RW19_9HYPH</name>
<dbReference type="PATRIC" id="fig|401562.4.peg.349"/>
<evidence type="ECO:0000313" key="1">
    <source>
        <dbReference type="EMBL" id="KTR07488.1"/>
    </source>
</evidence>
<accession>A0A175RW19</accession>
<keyword evidence="2" id="KW-1185">Reference proteome</keyword>
<sequence>MLQTYRQLMPRATVTFKRVGEADCPARARVEGLPPDELVGGLDQLVRRMIVLAEDITFASPLRRGDKAVMANGDILTVEVCDADKRCVDGTVIAYELTAIG</sequence>
<dbReference type="EMBL" id="LDQA01000010">
    <property type="protein sequence ID" value="KTR07488.1"/>
    <property type="molecule type" value="Genomic_DNA"/>
</dbReference>
<organism evidence="1 2">
    <name type="scientific">Aureimonas ureilytica</name>
    <dbReference type="NCBI Taxonomy" id="401562"/>
    <lineage>
        <taxon>Bacteria</taxon>
        <taxon>Pseudomonadati</taxon>
        <taxon>Pseudomonadota</taxon>
        <taxon>Alphaproteobacteria</taxon>
        <taxon>Hyphomicrobiales</taxon>
        <taxon>Aurantimonadaceae</taxon>
        <taxon>Aureimonas</taxon>
    </lineage>
</organism>
<evidence type="ECO:0000313" key="2">
    <source>
        <dbReference type="Proteomes" id="UP000078529"/>
    </source>
</evidence>
<dbReference type="RefSeq" id="WP_058599018.1">
    <property type="nucleotide sequence ID" value="NZ_LDQA01000010.1"/>
</dbReference>
<comment type="caution">
    <text evidence="1">The sequence shown here is derived from an EMBL/GenBank/DDBJ whole genome shotgun (WGS) entry which is preliminary data.</text>
</comment>
<dbReference type="Proteomes" id="UP000078529">
    <property type="component" value="Unassembled WGS sequence"/>
</dbReference>
<dbReference type="AlphaFoldDB" id="A0A175RW19"/>
<reference evidence="1 2" key="1">
    <citation type="journal article" date="2016" name="Front. Microbiol.">
        <title>Genomic Resource of Rice Seed Associated Bacteria.</title>
        <authorList>
            <person name="Midha S."/>
            <person name="Bansal K."/>
            <person name="Sharma S."/>
            <person name="Kumar N."/>
            <person name="Patil P.P."/>
            <person name="Chaudhry V."/>
            <person name="Patil P.B."/>
        </authorList>
    </citation>
    <scope>NUCLEOTIDE SEQUENCE [LARGE SCALE GENOMIC DNA]</scope>
    <source>
        <strain evidence="1 2">NS365</strain>
    </source>
</reference>